<evidence type="ECO:0000256" key="1">
    <source>
        <dbReference type="ARBA" id="ARBA00004651"/>
    </source>
</evidence>
<evidence type="ECO:0000256" key="4">
    <source>
        <dbReference type="ARBA" id="ARBA00022989"/>
    </source>
</evidence>
<keyword evidence="4 8" id="KW-1133">Transmembrane helix</keyword>
<organism evidence="10 11">
    <name type="scientific">Chironomus riparius</name>
    <dbReference type="NCBI Taxonomy" id="315576"/>
    <lineage>
        <taxon>Eukaryota</taxon>
        <taxon>Metazoa</taxon>
        <taxon>Ecdysozoa</taxon>
        <taxon>Arthropoda</taxon>
        <taxon>Hexapoda</taxon>
        <taxon>Insecta</taxon>
        <taxon>Pterygota</taxon>
        <taxon>Neoptera</taxon>
        <taxon>Endopterygota</taxon>
        <taxon>Diptera</taxon>
        <taxon>Nematocera</taxon>
        <taxon>Chironomoidea</taxon>
        <taxon>Chironomidae</taxon>
        <taxon>Chironominae</taxon>
        <taxon>Chironomus</taxon>
    </lineage>
</organism>
<feature type="transmembrane region" description="Helical" evidence="8">
    <location>
        <begin position="317"/>
        <end position="338"/>
    </location>
</feature>
<evidence type="ECO:0000313" key="10">
    <source>
        <dbReference type="EMBL" id="CAG9811263.1"/>
    </source>
</evidence>
<dbReference type="PANTHER" id="PTHR42643:SF41">
    <property type="entry name" value="IONOTROPIC RECEPTOR 20A-RELATED"/>
    <property type="match status" value="1"/>
</dbReference>
<dbReference type="GO" id="GO:0005886">
    <property type="term" value="C:plasma membrane"/>
    <property type="evidence" value="ECO:0007669"/>
    <property type="project" value="UniProtKB-SubCell"/>
</dbReference>
<evidence type="ECO:0000256" key="9">
    <source>
        <dbReference type="SAM" id="SignalP"/>
    </source>
</evidence>
<keyword evidence="6" id="KW-0675">Receptor</keyword>
<evidence type="ECO:0000313" key="11">
    <source>
        <dbReference type="Proteomes" id="UP001153620"/>
    </source>
</evidence>
<dbReference type="PANTHER" id="PTHR42643">
    <property type="entry name" value="IONOTROPIC RECEPTOR 20A-RELATED"/>
    <property type="match status" value="1"/>
</dbReference>
<feature type="transmembrane region" description="Helical" evidence="8">
    <location>
        <begin position="940"/>
        <end position="960"/>
    </location>
</feature>
<gene>
    <name evidence="10" type="ORF">CHIRRI_LOCUS14072</name>
</gene>
<evidence type="ECO:0000256" key="3">
    <source>
        <dbReference type="ARBA" id="ARBA00022692"/>
    </source>
</evidence>
<keyword evidence="2" id="KW-1003">Cell membrane</keyword>
<keyword evidence="3 8" id="KW-0812">Transmembrane</keyword>
<reference evidence="10" key="2">
    <citation type="submission" date="2022-10" db="EMBL/GenBank/DDBJ databases">
        <authorList>
            <consortium name="ENA_rothamsted_submissions"/>
            <consortium name="culmorum"/>
            <person name="King R."/>
        </authorList>
    </citation>
    <scope>NUCLEOTIDE SEQUENCE</scope>
</reference>
<feature type="transmembrane region" description="Helical" evidence="8">
    <location>
        <begin position="697"/>
        <end position="716"/>
    </location>
</feature>
<dbReference type="AlphaFoldDB" id="A0A9N9WYK4"/>
<evidence type="ECO:0000256" key="5">
    <source>
        <dbReference type="ARBA" id="ARBA00023136"/>
    </source>
</evidence>
<feature type="chain" id="PRO_5040350848" description="Ionotropic receptor" evidence="9">
    <location>
        <begin position="22"/>
        <end position="1002"/>
    </location>
</feature>
<evidence type="ECO:0008006" key="12">
    <source>
        <dbReference type="Google" id="ProtNLM"/>
    </source>
</evidence>
<evidence type="ECO:0000256" key="7">
    <source>
        <dbReference type="ARBA" id="ARBA00023180"/>
    </source>
</evidence>
<sequence length="1002" mass="114376">MKISSHFIILLLILIFGPSIASSLRLKSLQNSEKLSNSICRITNDMTNSKTYTQDILIANLGGKGTSPLADEIIRCLNGGNAVVTSNLRSVNTEMNLRKAPIIILMFNKVDKMDYMISKMIINQHHSSVWNHMAKIIAVVPDSSSINNRINILQVFTYYGFLNVATVHKTSSNDVQYSIVKSLAGDVEFLTNPQDSNSVFPDKLQNMHGYNYRVVLFQQKPIVNLYDSTRVPKMMHFLHAIKKIQNSGTTFKILSNSSYFDGFWENREMDLTLNTAVVIDIQEPKLLTYEKKGYCIMAPIPQKVKFSDIILHKPFDGLTWILFALSIACSVAVWRLFYGRGAVDSHWQLAVGIFMMFIGQGADFSRKNRFVLAVLLNIICLSVFLLSSLYESIITSYMIEPAYEYRMKSLDDLLASNICRITNDMTNSKTYTQDILIANLGGKVTSPLADEIIRCLNGGNAVVITNLGTKILELNLRKASIIIIGFPLNSINKWKISKLIVDQHHSTVWNHMAKIICIVPHDASYTQRMTILIAFSYSGFLNVAIVHKAVNDNIQYEIIKSMAGEVKFLTNPKDSNSIFPDKLQNMHGYRYRVPIFQQNPHIDLFDKTKMPKMMHFLKAVGTIQNSMTSLIFLQNHTLFTNYWESQAMDLTINTAVVIDSSEPKLLTYETQGYCILAPIPQKASFSDLILYKPFDELSWILFALSIACSVAIWRFFHGRGAVDSHWQLAVGIFMMFIGQGADFSRKNRFVLAVLLNIICLAVFLLSTLYEGVITSHMIEPAHEYRMKSLNDVLASDYEILMDELFYSKIKDVDSFKEIKTRIKVGKELSSDQYREEIIRQHSVIIRTCVNAEYDINIVMENGHPVSSYYYIIPEKFADRYVQLEASYMNPFLQRLQYFMDLSFQAGLHHIWDVYSTERYAGSHAIEEERQLLKLEDFHQIFIVLAVGLALASLALLIEIFTRDCIRHFSLSDVQNWFKLVCSSCFKKQKGQKVNVRKIMVKP</sequence>
<name>A0A9N9WYK4_9DIPT</name>
<keyword evidence="7" id="KW-0325">Glycoprotein</keyword>
<dbReference type="Proteomes" id="UP001153620">
    <property type="component" value="Chromosome 4"/>
</dbReference>
<proteinExistence type="predicted"/>
<accession>A0A9N9WYK4</accession>
<dbReference type="OrthoDB" id="8195814at2759"/>
<keyword evidence="5 8" id="KW-0472">Membrane</keyword>
<feature type="transmembrane region" description="Helical" evidence="8">
    <location>
        <begin position="749"/>
        <end position="769"/>
    </location>
</feature>
<dbReference type="EMBL" id="OU895880">
    <property type="protein sequence ID" value="CAG9811263.1"/>
    <property type="molecule type" value="Genomic_DNA"/>
</dbReference>
<feature type="transmembrane region" description="Helical" evidence="8">
    <location>
        <begin position="370"/>
        <end position="390"/>
    </location>
</feature>
<evidence type="ECO:0000256" key="2">
    <source>
        <dbReference type="ARBA" id="ARBA00022475"/>
    </source>
</evidence>
<evidence type="ECO:0000256" key="8">
    <source>
        <dbReference type="SAM" id="Phobius"/>
    </source>
</evidence>
<feature type="transmembrane region" description="Helical" evidence="8">
    <location>
        <begin position="725"/>
        <end position="743"/>
    </location>
</feature>
<dbReference type="InterPro" id="IPR052192">
    <property type="entry name" value="Insect_Ionotropic_Sensory_Rcpt"/>
</dbReference>
<feature type="transmembrane region" description="Helical" evidence="8">
    <location>
        <begin position="345"/>
        <end position="364"/>
    </location>
</feature>
<reference evidence="10" key="1">
    <citation type="submission" date="2022-01" db="EMBL/GenBank/DDBJ databases">
        <authorList>
            <person name="King R."/>
        </authorList>
    </citation>
    <scope>NUCLEOTIDE SEQUENCE</scope>
</reference>
<comment type="subcellular location">
    <subcellularLocation>
        <location evidence="1">Cell membrane</location>
        <topology evidence="1">Multi-pass membrane protein</topology>
    </subcellularLocation>
</comment>
<protein>
    <recommendedName>
        <fullName evidence="12">Ionotropic receptor</fullName>
    </recommendedName>
</protein>
<keyword evidence="9" id="KW-0732">Signal</keyword>
<feature type="signal peptide" evidence="9">
    <location>
        <begin position="1"/>
        <end position="21"/>
    </location>
</feature>
<keyword evidence="11" id="KW-1185">Reference proteome</keyword>
<evidence type="ECO:0000256" key="6">
    <source>
        <dbReference type="ARBA" id="ARBA00023170"/>
    </source>
</evidence>